<proteinExistence type="predicted"/>
<comment type="catalytic activity">
    <reaction evidence="8">
        <text>O-phospho-L-threonyl-[protein] + H2O = L-threonyl-[protein] + phosphate</text>
        <dbReference type="Rhea" id="RHEA:47004"/>
        <dbReference type="Rhea" id="RHEA-COMP:11060"/>
        <dbReference type="Rhea" id="RHEA-COMP:11605"/>
        <dbReference type="ChEBI" id="CHEBI:15377"/>
        <dbReference type="ChEBI" id="CHEBI:30013"/>
        <dbReference type="ChEBI" id="CHEBI:43474"/>
        <dbReference type="ChEBI" id="CHEBI:61977"/>
        <dbReference type="EC" id="3.1.3.16"/>
    </reaction>
</comment>
<evidence type="ECO:0000256" key="8">
    <source>
        <dbReference type="ARBA" id="ARBA00048336"/>
    </source>
</evidence>
<comment type="cofactor">
    <cofactor evidence="1">
        <name>Mn(2+)</name>
        <dbReference type="ChEBI" id="CHEBI:29035"/>
    </cofactor>
</comment>
<keyword evidence="3" id="KW-0479">Metal-binding</keyword>
<dbReference type="GO" id="GO:0004722">
    <property type="term" value="F:protein serine/threonine phosphatase activity"/>
    <property type="evidence" value="ECO:0007669"/>
    <property type="project" value="UniProtKB-EC"/>
</dbReference>
<dbReference type="GO" id="GO:0046872">
    <property type="term" value="F:metal ion binding"/>
    <property type="evidence" value="ECO:0007669"/>
    <property type="project" value="UniProtKB-KW"/>
</dbReference>
<evidence type="ECO:0000256" key="1">
    <source>
        <dbReference type="ARBA" id="ARBA00001936"/>
    </source>
</evidence>
<comment type="catalytic activity">
    <reaction evidence="7">
        <text>O-phospho-L-seryl-[protein] + H2O = L-seryl-[protein] + phosphate</text>
        <dbReference type="Rhea" id="RHEA:20629"/>
        <dbReference type="Rhea" id="RHEA-COMP:9863"/>
        <dbReference type="Rhea" id="RHEA-COMP:11604"/>
        <dbReference type="ChEBI" id="CHEBI:15377"/>
        <dbReference type="ChEBI" id="CHEBI:29999"/>
        <dbReference type="ChEBI" id="CHEBI:43474"/>
        <dbReference type="ChEBI" id="CHEBI:83421"/>
        <dbReference type="EC" id="3.1.3.16"/>
    </reaction>
</comment>
<feature type="domain" description="PPM-type phosphatase" evidence="9">
    <location>
        <begin position="2"/>
        <end position="241"/>
    </location>
</feature>
<dbReference type="SMART" id="SM00331">
    <property type="entry name" value="PP2C_SIG"/>
    <property type="match status" value="1"/>
</dbReference>
<dbReference type="AlphaFoldDB" id="A0A0R2CRC0"/>
<dbReference type="InterPro" id="IPR015655">
    <property type="entry name" value="PP2C"/>
</dbReference>
<dbReference type="STRING" id="1423729.FC80_GL000684"/>
<dbReference type="PROSITE" id="PS51746">
    <property type="entry name" value="PPM_2"/>
    <property type="match status" value="1"/>
</dbReference>
<dbReference type="PANTHER" id="PTHR13832:SF860">
    <property type="entry name" value="PROTEIN PHOSPHATASE PHPP"/>
    <property type="match status" value="1"/>
</dbReference>
<reference evidence="10 11" key="1">
    <citation type="journal article" date="2015" name="Genome Announc.">
        <title>Expanding the biotechnology potential of lactobacilli through comparative genomics of 213 strains and associated genera.</title>
        <authorList>
            <person name="Sun Z."/>
            <person name="Harris H.M."/>
            <person name="McCann A."/>
            <person name="Guo C."/>
            <person name="Argimon S."/>
            <person name="Zhang W."/>
            <person name="Yang X."/>
            <person name="Jeffery I.B."/>
            <person name="Cooney J.C."/>
            <person name="Kagawa T.F."/>
            <person name="Liu W."/>
            <person name="Song Y."/>
            <person name="Salvetti E."/>
            <person name="Wrobel A."/>
            <person name="Rasinkangas P."/>
            <person name="Parkhill J."/>
            <person name="Rea M.C."/>
            <person name="O'Sullivan O."/>
            <person name="Ritari J."/>
            <person name="Douillard F.P."/>
            <person name="Paul Ross R."/>
            <person name="Yang R."/>
            <person name="Briner A.E."/>
            <person name="Felis G.E."/>
            <person name="de Vos W.M."/>
            <person name="Barrangou R."/>
            <person name="Klaenhammer T.R."/>
            <person name="Caufield P.W."/>
            <person name="Cui Y."/>
            <person name="Zhang H."/>
            <person name="O'Toole P.W."/>
        </authorList>
    </citation>
    <scope>NUCLEOTIDE SEQUENCE [LARGE SCALE GENOMIC DNA]</scope>
    <source>
        <strain evidence="10 11">DSM 21116</strain>
    </source>
</reference>
<dbReference type="PANTHER" id="PTHR13832">
    <property type="entry name" value="PROTEIN PHOSPHATASE 2C"/>
    <property type="match status" value="1"/>
</dbReference>
<evidence type="ECO:0000256" key="3">
    <source>
        <dbReference type="ARBA" id="ARBA00022723"/>
    </source>
</evidence>
<dbReference type="InterPro" id="IPR036457">
    <property type="entry name" value="PPM-type-like_dom_sf"/>
</dbReference>
<gene>
    <name evidence="10" type="ORF">FC80_GL000684</name>
</gene>
<evidence type="ECO:0000259" key="9">
    <source>
        <dbReference type="PROSITE" id="PS51746"/>
    </source>
</evidence>
<comment type="caution">
    <text evidence="10">The sequence shown here is derived from an EMBL/GenBank/DDBJ whole genome shotgun (WGS) entry which is preliminary data.</text>
</comment>
<keyword evidence="5" id="KW-0904">Protein phosphatase</keyword>
<evidence type="ECO:0000256" key="5">
    <source>
        <dbReference type="ARBA" id="ARBA00022912"/>
    </source>
</evidence>
<protein>
    <recommendedName>
        <fullName evidence="2">protein-serine/threonine phosphatase</fullName>
        <ecNumber evidence="2">3.1.3.16</ecNumber>
    </recommendedName>
</protein>
<keyword evidence="11" id="KW-1185">Reference proteome</keyword>
<dbReference type="SMART" id="SM00332">
    <property type="entry name" value="PP2Cc"/>
    <property type="match status" value="1"/>
</dbReference>
<keyword evidence="4" id="KW-0378">Hydrolase</keyword>
<dbReference type="RefSeq" id="WP_057828920.1">
    <property type="nucleotide sequence ID" value="NZ_AYZE01000014.1"/>
</dbReference>
<organism evidence="10 11">
    <name type="scientific">Liquorilactobacillus cacaonum DSM 21116</name>
    <dbReference type="NCBI Taxonomy" id="1423729"/>
    <lineage>
        <taxon>Bacteria</taxon>
        <taxon>Bacillati</taxon>
        <taxon>Bacillota</taxon>
        <taxon>Bacilli</taxon>
        <taxon>Lactobacillales</taxon>
        <taxon>Lactobacillaceae</taxon>
        <taxon>Liquorilactobacillus</taxon>
    </lineage>
</organism>
<name>A0A0R2CRC0_9LACO</name>
<dbReference type="Gene3D" id="3.60.40.10">
    <property type="entry name" value="PPM-type phosphatase domain"/>
    <property type="match status" value="1"/>
</dbReference>
<dbReference type="EMBL" id="AYZE01000014">
    <property type="protein sequence ID" value="KRM90694.1"/>
    <property type="molecule type" value="Genomic_DNA"/>
</dbReference>
<accession>A0A0R2CRC0</accession>
<evidence type="ECO:0000313" key="10">
    <source>
        <dbReference type="EMBL" id="KRM90694.1"/>
    </source>
</evidence>
<dbReference type="CDD" id="cd00143">
    <property type="entry name" value="PP2Cc"/>
    <property type="match status" value="1"/>
</dbReference>
<dbReference type="FunFam" id="3.60.40.10:FF:000002">
    <property type="entry name" value="Serine/threonine phosphatase stp"/>
    <property type="match status" value="1"/>
</dbReference>
<dbReference type="PATRIC" id="fig|1423729.3.peg.692"/>
<dbReference type="Pfam" id="PF13672">
    <property type="entry name" value="PP2C_2"/>
    <property type="match status" value="1"/>
</dbReference>
<sequence length="249" mass="27436">MNFAYKSDVGKVRPRNEDYVGIFKNTKEISFAIVADGLGGHKGGDVASEMAVSHLGFRFEETAIESIDVAANWLVNEVQRENKLILERSNQYDDLNGMGTTIVCAIFFGDEVLLANIGDSRGYLLRDSNLTQLTEDHSLVNELLKSGQISTEEAKNHPQKNIVTRTLGISENANIDEKIIKLESNDILLLCSDGLSNMVDNQTIQKILSNESSFVTKCKDLIVLANEAGGKDNITLLLASPSSERRNEQ</sequence>
<evidence type="ECO:0000256" key="2">
    <source>
        <dbReference type="ARBA" id="ARBA00013081"/>
    </source>
</evidence>
<dbReference type="InterPro" id="IPR001932">
    <property type="entry name" value="PPM-type_phosphatase-like_dom"/>
</dbReference>
<dbReference type="NCBIfam" id="NF033484">
    <property type="entry name" value="Stp1_PP2C_phos"/>
    <property type="match status" value="1"/>
</dbReference>
<dbReference type="SUPFAM" id="SSF81606">
    <property type="entry name" value="PP2C-like"/>
    <property type="match status" value="1"/>
</dbReference>
<evidence type="ECO:0000256" key="6">
    <source>
        <dbReference type="ARBA" id="ARBA00023211"/>
    </source>
</evidence>
<dbReference type="OrthoDB" id="9801841at2"/>
<keyword evidence="6" id="KW-0464">Manganese</keyword>
<dbReference type="Proteomes" id="UP000051131">
    <property type="component" value="Unassembled WGS sequence"/>
</dbReference>
<evidence type="ECO:0000256" key="7">
    <source>
        <dbReference type="ARBA" id="ARBA00047761"/>
    </source>
</evidence>
<dbReference type="EC" id="3.1.3.16" evidence="2"/>
<evidence type="ECO:0000256" key="4">
    <source>
        <dbReference type="ARBA" id="ARBA00022801"/>
    </source>
</evidence>
<evidence type="ECO:0000313" key="11">
    <source>
        <dbReference type="Proteomes" id="UP000051131"/>
    </source>
</evidence>